<feature type="domain" description="Gelsolin-like" evidence="15">
    <location>
        <begin position="626"/>
        <end position="714"/>
    </location>
</feature>
<reference evidence="21" key="1">
    <citation type="journal article" date="2014" name="Microb. Cell Fact.">
        <title>Exploiting Issatchenkia orientalis SD108 for succinic acid production.</title>
        <authorList>
            <person name="Xiao H."/>
            <person name="Shao Z."/>
            <person name="Jiang Y."/>
            <person name="Dole S."/>
            <person name="Zhao H."/>
        </authorList>
    </citation>
    <scope>NUCLEOTIDE SEQUENCE [LARGE SCALE GENOMIC DNA]</scope>
    <source>
        <strain evidence="21">SD108</strain>
    </source>
</reference>
<keyword evidence="8 14" id="KW-0862">Zinc</keyword>
<dbReference type="Pfam" id="PF04810">
    <property type="entry name" value="zf-Sec23_Sec24"/>
    <property type="match status" value="1"/>
</dbReference>
<feature type="domain" description="Sec23/Sec24 beta-sandwich" evidence="19">
    <location>
        <begin position="396"/>
        <end position="495"/>
    </location>
</feature>
<feature type="domain" description="Zinc finger Sec23/Sec24-type" evidence="16">
    <location>
        <begin position="55"/>
        <end position="91"/>
    </location>
</feature>
<organism evidence="20 21">
    <name type="scientific">Pichia kudriavzevii</name>
    <name type="common">Yeast</name>
    <name type="synonym">Issatchenkia orientalis</name>
    <dbReference type="NCBI Taxonomy" id="4909"/>
    <lineage>
        <taxon>Eukaryota</taxon>
        <taxon>Fungi</taxon>
        <taxon>Dikarya</taxon>
        <taxon>Ascomycota</taxon>
        <taxon>Saccharomycotina</taxon>
        <taxon>Pichiomycetes</taxon>
        <taxon>Pichiales</taxon>
        <taxon>Pichiaceae</taxon>
        <taxon>Pichia</taxon>
    </lineage>
</organism>
<dbReference type="Gene3D" id="3.40.50.410">
    <property type="entry name" value="von Willebrand factor, type A domain"/>
    <property type="match status" value="1"/>
</dbReference>
<name>A0A099P1T5_PICKU</name>
<dbReference type="GO" id="GO:0000139">
    <property type="term" value="C:Golgi membrane"/>
    <property type="evidence" value="ECO:0007669"/>
    <property type="project" value="UniProtKB-SubCell"/>
</dbReference>
<dbReference type="Gene3D" id="3.40.20.10">
    <property type="entry name" value="Severin"/>
    <property type="match status" value="1"/>
</dbReference>
<keyword evidence="10 14" id="KW-0653">Protein transport</keyword>
<dbReference type="Gene3D" id="2.60.40.1670">
    <property type="entry name" value="beta-sandwich domain of Sec23/24"/>
    <property type="match status" value="1"/>
</dbReference>
<comment type="function">
    <text evidence="14">Component of the coat protein complex II (COPII) which promotes the formation of transport vesicles from the endoplasmic reticulum (ER). The coat has two main functions, the physical deformation of the endoplasmic reticulum membrane into vesicles and the selection of cargo molecules.</text>
</comment>
<keyword evidence="4 14" id="KW-0813">Transport</keyword>
<dbReference type="InterPro" id="IPR029006">
    <property type="entry name" value="ADF-H/Gelsolin-like_dom_sf"/>
</dbReference>
<dbReference type="GO" id="GO:0030127">
    <property type="term" value="C:COPII vesicle coat"/>
    <property type="evidence" value="ECO:0007669"/>
    <property type="project" value="InterPro"/>
</dbReference>
<sequence>MQSQFEDYEDKTGLKFAFNIFPRSKSQEKKCVIPISCLYQPLRPKDEPVVLQSYPIACFTCKAILNPYCILDSNLRSWTCSICNNRNQFHQDLNQLPIEMNPSCIDIDYVIPENTNAGLAVRKPTIFAYVIDLAIDEDELSALKEGLLNSIAMLPANSLLSIITYGKNVNVHEVGNFEYNSIYVFNGLKEYTREEVGKKIGLSQRNIKNLKNQTHDEIVNRFVQKTSICEYSITNLIKSLKKDSFKCEKYHRNKRATGSAVNIAFHMMNTLYPKIGTRVMLFTGGAATVGPGSIVDTSFKDAIRSHHSLLKDSKISRRYQENIKFYEKIAEKASINGHTFDVFIGCYDQTGLTEMECLVSKTGGVVVQSDSFSSAIFKQSLQKFLSINEYGESQFGLNATLEVKAKNMTVNGFIGHGTGIYLKDSANFKFYAEKSKNPVGITGTNIFKLGSVSTHSSYAIYFDMADHLVGDYSIIQFITSYQHPDGSQHIHVTTSQKFINQEGEFLNSIIQNFDQEAATVLIAREAVLRTEKNSSNDALKFTNQILVDFMSSFCQYQTNNADSVLIPPTVNLLPQFIYHLRRSNFIQIFNASPDETTFYRHCFLTEDCINTLIMIQPTLTAYELDKEPEPVLLDSTSITPDRILLLDTFFHILIFHGSTIADWRRQRYQDQPDYEYFKQFLELPRQEAADILVDRFPLPRFIDTEEGGSQARFLMSKLNPTTSYNSNQSAHSLGTYGLQDQTGSGAVIMTDDISLQVFMKFVNEAIVKPT</sequence>
<dbReference type="GO" id="GO:0090110">
    <property type="term" value="P:COPII-coated vesicle cargo loading"/>
    <property type="evidence" value="ECO:0007669"/>
    <property type="project" value="TreeGrafter"/>
</dbReference>
<dbReference type="SUPFAM" id="SSF53300">
    <property type="entry name" value="vWA-like"/>
    <property type="match status" value="1"/>
</dbReference>
<dbReference type="GO" id="GO:0006886">
    <property type="term" value="P:intracellular protein transport"/>
    <property type="evidence" value="ECO:0007669"/>
    <property type="project" value="InterPro"/>
</dbReference>
<keyword evidence="13 14" id="KW-0968">Cytoplasmic vesicle</keyword>
<dbReference type="InterPro" id="IPR036465">
    <property type="entry name" value="vWFA_dom_sf"/>
</dbReference>
<dbReference type="Proteomes" id="UP000029867">
    <property type="component" value="Unassembled WGS sequence"/>
</dbReference>
<evidence type="ECO:0000256" key="4">
    <source>
        <dbReference type="ARBA" id="ARBA00022448"/>
    </source>
</evidence>
<evidence type="ECO:0000313" key="21">
    <source>
        <dbReference type="Proteomes" id="UP000029867"/>
    </source>
</evidence>
<dbReference type="InterPro" id="IPR006895">
    <property type="entry name" value="Znf_Sec23_Sec24"/>
</dbReference>
<evidence type="ECO:0000259" key="17">
    <source>
        <dbReference type="Pfam" id="PF04811"/>
    </source>
</evidence>
<evidence type="ECO:0000256" key="1">
    <source>
        <dbReference type="ARBA" id="ARBA00004299"/>
    </source>
</evidence>
<dbReference type="GO" id="GO:0005096">
    <property type="term" value="F:GTPase activator activity"/>
    <property type="evidence" value="ECO:0007669"/>
    <property type="project" value="TreeGrafter"/>
</dbReference>
<dbReference type="SUPFAM" id="SSF81995">
    <property type="entry name" value="beta-sandwich domain of Sec23/24"/>
    <property type="match status" value="1"/>
</dbReference>
<dbReference type="InterPro" id="IPR036174">
    <property type="entry name" value="Znf_Sec23_Sec24_sf"/>
</dbReference>
<evidence type="ECO:0000259" key="18">
    <source>
        <dbReference type="Pfam" id="PF04815"/>
    </source>
</evidence>
<evidence type="ECO:0000256" key="7">
    <source>
        <dbReference type="ARBA" id="ARBA00022824"/>
    </source>
</evidence>
<dbReference type="Pfam" id="PF00626">
    <property type="entry name" value="Gelsolin"/>
    <property type="match status" value="1"/>
</dbReference>
<dbReference type="PANTHER" id="PTHR11141">
    <property type="entry name" value="PROTEIN TRANSPORT PROTEIN SEC23"/>
    <property type="match status" value="1"/>
</dbReference>
<accession>A0A099P1T5</accession>
<keyword evidence="9 14" id="KW-0931">ER-Golgi transport</keyword>
<dbReference type="SUPFAM" id="SSF82754">
    <property type="entry name" value="C-terminal, gelsolin-like domain of Sec23/24"/>
    <property type="match status" value="1"/>
</dbReference>
<protein>
    <recommendedName>
        <fullName evidence="14">Protein transport protein SEC23</fullName>
    </recommendedName>
</protein>
<dbReference type="SUPFAM" id="SSF82919">
    <property type="entry name" value="Zn-finger domain of Sec23/24"/>
    <property type="match status" value="1"/>
</dbReference>
<comment type="subcellular location">
    <subcellularLocation>
        <location evidence="14">Cytoplasm</location>
    </subcellularLocation>
    <subcellularLocation>
        <location evidence="1 14">Cytoplasmic vesicle</location>
        <location evidence="1 14">COPII-coated vesicle membrane</location>
        <topology evidence="1 14">Peripheral membrane protein</topology>
        <orientation evidence="1 14">Cytoplasmic side</orientation>
    </subcellularLocation>
    <subcellularLocation>
        <location evidence="2 14">Endoplasmic reticulum membrane</location>
        <topology evidence="2 14">Peripheral membrane protein</topology>
        <orientation evidence="2 14">Cytoplasmic side</orientation>
    </subcellularLocation>
    <subcellularLocation>
        <location evidence="14">Golgi apparatus membrane</location>
        <topology evidence="14">Peripheral membrane protein</topology>
        <orientation evidence="14">Cytoplasmic side</orientation>
    </subcellularLocation>
</comment>
<keyword evidence="11 14" id="KW-0333">Golgi apparatus</keyword>
<dbReference type="PANTHER" id="PTHR11141:SF0">
    <property type="entry name" value="PROTEIN TRANSPORT PROTEIN SEC23"/>
    <property type="match status" value="1"/>
</dbReference>
<evidence type="ECO:0000256" key="11">
    <source>
        <dbReference type="ARBA" id="ARBA00023034"/>
    </source>
</evidence>
<evidence type="ECO:0000256" key="8">
    <source>
        <dbReference type="ARBA" id="ARBA00022833"/>
    </source>
</evidence>
<dbReference type="CDD" id="cd11287">
    <property type="entry name" value="Sec23_C"/>
    <property type="match status" value="1"/>
</dbReference>
<dbReference type="InterPro" id="IPR007123">
    <property type="entry name" value="Gelsolin-like_dom"/>
</dbReference>
<dbReference type="SUPFAM" id="SSF81811">
    <property type="entry name" value="Helical domain of Sec23/24"/>
    <property type="match status" value="1"/>
</dbReference>
<gene>
    <name evidence="20" type="ORF">JL09_g2695</name>
</gene>
<evidence type="ECO:0000256" key="14">
    <source>
        <dbReference type="RuleBase" id="RU365030"/>
    </source>
</evidence>
<evidence type="ECO:0000256" key="6">
    <source>
        <dbReference type="ARBA" id="ARBA00022723"/>
    </source>
</evidence>
<proteinExistence type="inferred from homology"/>
<evidence type="ECO:0000259" key="15">
    <source>
        <dbReference type="Pfam" id="PF00626"/>
    </source>
</evidence>
<dbReference type="VEuPathDB" id="FungiDB:C5L36_0B02730"/>
<dbReference type="InterPro" id="IPR037550">
    <property type="entry name" value="Sec23_C"/>
</dbReference>
<dbReference type="FunFam" id="3.40.50.410:FF:000043">
    <property type="entry name" value="Protein transport protein SEC23"/>
    <property type="match status" value="1"/>
</dbReference>
<dbReference type="InterPro" id="IPR036180">
    <property type="entry name" value="Gelsolin-like_dom_sf"/>
</dbReference>
<dbReference type="AlphaFoldDB" id="A0A099P1T5"/>
<dbReference type="InterPro" id="IPR006900">
    <property type="entry name" value="Sec23/24_helical_dom"/>
</dbReference>
<dbReference type="FunFam" id="3.40.20.10:FF:000006">
    <property type="entry name" value="Protein transport protein SEC23"/>
    <property type="match status" value="1"/>
</dbReference>
<evidence type="ECO:0000256" key="3">
    <source>
        <dbReference type="ARBA" id="ARBA00009210"/>
    </source>
</evidence>
<comment type="caution">
    <text evidence="20">The sequence shown here is derived from an EMBL/GenBank/DDBJ whole genome shotgun (WGS) entry which is preliminary data.</text>
</comment>
<dbReference type="GO" id="GO:0005789">
    <property type="term" value="C:endoplasmic reticulum membrane"/>
    <property type="evidence" value="ECO:0007669"/>
    <property type="project" value="UniProtKB-SubCell"/>
</dbReference>
<comment type="similarity">
    <text evidence="3 14">Belongs to the SEC23/SEC24 family. SEC23 subfamily.</text>
</comment>
<keyword evidence="5 14" id="KW-0963">Cytoplasm</keyword>
<dbReference type="Pfam" id="PF04811">
    <property type="entry name" value="Sec23_trunk"/>
    <property type="match status" value="1"/>
</dbReference>
<dbReference type="GO" id="GO:0070971">
    <property type="term" value="C:endoplasmic reticulum exit site"/>
    <property type="evidence" value="ECO:0007669"/>
    <property type="project" value="TreeGrafter"/>
</dbReference>
<evidence type="ECO:0000256" key="5">
    <source>
        <dbReference type="ARBA" id="ARBA00022490"/>
    </source>
</evidence>
<dbReference type="InterPro" id="IPR036175">
    <property type="entry name" value="Sec23/24_helical_dom_sf"/>
</dbReference>
<evidence type="ECO:0000256" key="10">
    <source>
        <dbReference type="ARBA" id="ARBA00022927"/>
    </source>
</evidence>
<evidence type="ECO:0000259" key="16">
    <source>
        <dbReference type="Pfam" id="PF04810"/>
    </source>
</evidence>
<feature type="domain" description="Sec23/Sec24 trunk" evidence="17">
    <location>
        <begin position="123"/>
        <end position="383"/>
    </location>
</feature>
<keyword evidence="7 14" id="KW-0256">Endoplasmic reticulum</keyword>
<evidence type="ECO:0000313" key="20">
    <source>
        <dbReference type="EMBL" id="KGK38167.1"/>
    </source>
</evidence>
<feature type="domain" description="Sec23/Sec24 helical" evidence="18">
    <location>
        <begin position="514"/>
        <end position="612"/>
    </location>
</feature>
<keyword evidence="12 14" id="KW-0472">Membrane</keyword>
<dbReference type="HOGENOM" id="CLU_008658_3_0_1"/>
<dbReference type="GO" id="GO:0008270">
    <property type="term" value="F:zinc ion binding"/>
    <property type="evidence" value="ECO:0007669"/>
    <property type="project" value="InterPro"/>
</dbReference>
<evidence type="ECO:0000256" key="13">
    <source>
        <dbReference type="ARBA" id="ARBA00023329"/>
    </source>
</evidence>
<dbReference type="Pfam" id="PF08033">
    <property type="entry name" value="Sec23_BS"/>
    <property type="match status" value="1"/>
</dbReference>
<dbReference type="InterPro" id="IPR006896">
    <property type="entry name" value="Sec23/24_trunk_dom"/>
</dbReference>
<dbReference type="Gene3D" id="1.20.120.730">
    <property type="entry name" value="Sec23/Sec24 helical domain"/>
    <property type="match status" value="1"/>
</dbReference>
<evidence type="ECO:0000256" key="9">
    <source>
        <dbReference type="ARBA" id="ARBA00022892"/>
    </source>
</evidence>
<dbReference type="EMBL" id="JQFK01000023">
    <property type="protein sequence ID" value="KGK38167.1"/>
    <property type="molecule type" value="Genomic_DNA"/>
</dbReference>
<dbReference type="eggNOG" id="KOG1986">
    <property type="taxonomic scope" value="Eukaryota"/>
</dbReference>
<keyword evidence="6 14" id="KW-0479">Metal-binding</keyword>
<dbReference type="Pfam" id="PF04815">
    <property type="entry name" value="Sec23_helical"/>
    <property type="match status" value="1"/>
</dbReference>
<evidence type="ECO:0000259" key="19">
    <source>
        <dbReference type="Pfam" id="PF08033"/>
    </source>
</evidence>
<evidence type="ECO:0000256" key="2">
    <source>
        <dbReference type="ARBA" id="ARBA00004397"/>
    </source>
</evidence>
<dbReference type="InterPro" id="IPR012990">
    <property type="entry name" value="Beta-sandwich_Sec23_24"/>
</dbReference>
<evidence type="ECO:0000256" key="12">
    <source>
        <dbReference type="ARBA" id="ARBA00023136"/>
    </source>
</evidence>
<dbReference type="InterPro" id="IPR037364">
    <property type="entry name" value="Sec23"/>
</dbReference>
<dbReference type="Gene3D" id="2.30.30.380">
    <property type="entry name" value="Zn-finger domain of Sec23/24"/>
    <property type="match status" value="1"/>
</dbReference>